<dbReference type="EMBL" id="BQFW01000004">
    <property type="protein sequence ID" value="GJJ70428.1"/>
    <property type="molecule type" value="Genomic_DNA"/>
</dbReference>
<sequence length="534" mass="60308">MSSSTSAAFSSSPGSKPVHPLQIPEVLLQVGAFLNISDLRSCLRVCVAFRHTLAPLIWSTPQLKDDQDRLVPRESVQANAHLVENFPLICEPDGRYLSTYATMRFPNLKKLVIVGSPAMGVSHWRSAMSGPLPRFIQRHRETVQLLQLSNLNSGVDTFKFWTSLSKAPCLSELLIDHSVIAGDQSLRAFWEFVAQDSLRRIFFLSITFRGRVPIEAHANKPFRLQRAVIADLNIEDDMFMALMNYFGCSSELRSLVWEAVYQAQYSAVMKVFLIQTLTKIIQRGRHRFGGLREWRLNGPGSMDPVLADFLNLLPHGLSDVHLRRTEFGPMAFQALMGHHALTLTNLDLTQCQNSKCAMIQQILCVCPGLISIKGRGLHASDVMRTKECPWICDRLEEWVLSIYMDTKDPYDKEAHQEIFGRLSRLIRLKTLNLMGDTEGPDGGESILERSPYPTISMQLGLGLGEIRKLRGMTHLMFHGEDEKVSIEDIRFLYSAFPMAEDIGCSLHERLMFHPDLSKIIQERKKKHGGSAFAA</sequence>
<proteinExistence type="predicted"/>
<dbReference type="Proteomes" id="UP000827284">
    <property type="component" value="Unassembled WGS sequence"/>
</dbReference>
<dbReference type="SUPFAM" id="SSF52047">
    <property type="entry name" value="RNI-like"/>
    <property type="match status" value="1"/>
</dbReference>
<dbReference type="InterPro" id="IPR032675">
    <property type="entry name" value="LRR_dom_sf"/>
</dbReference>
<comment type="caution">
    <text evidence="1">The sequence shown here is derived from an EMBL/GenBank/DDBJ whole genome shotgun (WGS) entry which is preliminary data.</text>
</comment>
<dbReference type="OrthoDB" id="2362121at2759"/>
<reference evidence="1" key="1">
    <citation type="submission" date="2021-11" db="EMBL/GenBank/DDBJ databases">
        <authorList>
            <person name="Herlambang A."/>
            <person name="Guo Y."/>
            <person name="Takashima Y."/>
            <person name="Nishizawa T."/>
        </authorList>
    </citation>
    <scope>NUCLEOTIDE SEQUENCE</scope>
    <source>
        <strain evidence="1">E1425</strain>
    </source>
</reference>
<protein>
    <recommendedName>
        <fullName evidence="3">F-box domain-containing protein</fullName>
    </recommendedName>
</protein>
<name>A0A9P3H5I1_9FUNG</name>
<gene>
    <name evidence="1" type="ORF">EMPS_02777</name>
</gene>
<evidence type="ECO:0000313" key="2">
    <source>
        <dbReference type="Proteomes" id="UP000827284"/>
    </source>
</evidence>
<dbReference type="AlphaFoldDB" id="A0A9P3H5I1"/>
<evidence type="ECO:0000313" key="1">
    <source>
        <dbReference type="EMBL" id="GJJ70428.1"/>
    </source>
</evidence>
<evidence type="ECO:0008006" key="3">
    <source>
        <dbReference type="Google" id="ProtNLM"/>
    </source>
</evidence>
<organism evidence="1 2">
    <name type="scientific">Entomortierella parvispora</name>
    <dbReference type="NCBI Taxonomy" id="205924"/>
    <lineage>
        <taxon>Eukaryota</taxon>
        <taxon>Fungi</taxon>
        <taxon>Fungi incertae sedis</taxon>
        <taxon>Mucoromycota</taxon>
        <taxon>Mortierellomycotina</taxon>
        <taxon>Mortierellomycetes</taxon>
        <taxon>Mortierellales</taxon>
        <taxon>Mortierellaceae</taxon>
        <taxon>Entomortierella</taxon>
    </lineage>
</organism>
<accession>A0A9P3H5I1</accession>
<reference evidence="1" key="2">
    <citation type="journal article" date="2022" name="Microbiol. Resour. Announc.">
        <title>Whole-Genome Sequence of Entomortierella parvispora E1425, a Mucoromycotan Fungus Associated with Burkholderiaceae-Related Endosymbiotic Bacteria.</title>
        <authorList>
            <person name="Herlambang A."/>
            <person name="Guo Y."/>
            <person name="Takashima Y."/>
            <person name="Narisawa K."/>
            <person name="Ohta H."/>
            <person name="Nishizawa T."/>
        </authorList>
    </citation>
    <scope>NUCLEOTIDE SEQUENCE</scope>
    <source>
        <strain evidence="1">E1425</strain>
    </source>
</reference>
<keyword evidence="2" id="KW-1185">Reference proteome</keyword>
<dbReference type="Gene3D" id="3.80.10.10">
    <property type="entry name" value="Ribonuclease Inhibitor"/>
    <property type="match status" value="1"/>
</dbReference>